<name>A0A1J7IR60_9PEZI</name>
<proteinExistence type="inferred from homology"/>
<organism evidence="5 6">
    <name type="scientific">Coniochaeta ligniaria NRRL 30616</name>
    <dbReference type="NCBI Taxonomy" id="1408157"/>
    <lineage>
        <taxon>Eukaryota</taxon>
        <taxon>Fungi</taxon>
        <taxon>Dikarya</taxon>
        <taxon>Ascomycota</taxon>
        <taxon>Pezizomycotina</taxon>
        <taxon>Sordariomycetes</taxon>
        <taxon>Sordariomycetidae</taxon>
        <taxon>Coniochaetales</taxon>
        <taxon>Coniochaetaceae</taxon>
        <taxon>Coniochaeta</taxon>
    </lineage>
</organism>
<sequence length="600" mass="65410">MGNPLLLILGAVLALVSAARAGDVSPLVTRTWNGTTYACKTYYDDPVWQDTRKWKALNSSVEGNLLVDIPPGAVCHSTFQGPLGNISTYNAAKCANVTSSFADEQWNIEQPAAALWTYFSGDACRPTTDPTEPCKLGNYPVYVIMAKKASHIKTGILFAKQFGMRLVIRNTGHDFIGRSTGWGSLVINTHSFQDVTFTDSCSGPGDYQGRAVTIGAGVQARDLLRKAHAQNPPLTVVVGECPTVGVAGGLSGGGGHGPLTTLKGWTVDNVLEFTVLTADGEYLTVNSEENSDLFWALRGGGPGTYAVVLSATYKTHVDLPSSGIILNINSTHTNDTELFWKGVTAFHKYSNHFVDKGLYVYYVIGMFGMHLNVQPFVAFGKNSTELAAIVKPLYDDLHALSLKYDAVIKDYPTFFDLYIDMFEDEQAGNSALSGGWMFPHEDIANNNNDIVAGLRNVFESGGFVIGHMWNAGSGIPSSRWNDTSTNPRFRYASDSVITSLAIAGDAPEAERLAAQQKLTYVFDEPLRMAAPHGAAYVNENDPFQPNWQEHFWGENYPRLASIKKKYDPEGVFYAVSTPGTEDWVQIESGTRLCKRGDTPL</sequence>
<keyword evidence="2" id="KW-0560">Oxidoreductase</keyword>
<keyword evidence="6" id="KW-1185">Reference proteome</keyword>
<dbReference type="InterPro" id="IPR050432">
    <property type="entry name" value="FAD-linked_Oxidoreductases_BP"/>
</dbReference>
<evidence type="ECO:0000256" key="2">
    <source>
        <dbReference type="ARBA" id="ARBA00023002"/>
    </source>
</evidence>
<dbReference type="Gene3D" id="3.30.465.10">
    <property type="match status" value="2"/>
</dbReference>
<dbReference type="InParanoid" id="A0A1J7IR60"/>
<dbReference type="PANTHER" id="PTHR13878">
    <property type="entry name" value="GULONOLACTONE OXIDASE"/>
    <property type="match status" value="1"/>
</dbReference>
<dbReference type="STRING" id="1408157.A0A1J7IR60"/>
<evidence type="ECO:0000259" key="4">
    <source>
        <dbReference type="PROSITE" id="PS51387"/>
    </source>
</evidence>
<dbReference type="GO" id="GO:0071949">
    <property type="term" value="F:FAD binding"/>
    <property type="evidence" value="ECO:0007669"/>
    <property type="project" value="InterPro"/>
</dbReference>
<gene>
    <name evidence="5" type="ORF">CONLIGDRAFT_654430</name>
</gene>
<dbReference type="EMBL" id="KV875097">
    <property type="protein sequence ID" value="OIW30143.1"/>
    <property type="molecule type" value="Genomic_DNA"/>
</dbReference>
<accession>A0A1J7IR60</accession>
<feature type="signal peptide" evidence="3">
    <location>
        <begin position="1"/>
        <end position="21"/>
    </location>
</feature>
<evidence type="ECO:0000313" key="6">
    <source>
        <dbReference type="Proteomes" id="UP000182658"/>
    </source>
</evidence>
<dbReference type="Pfam" id="PF08031">
    <property type="entry name" value="BBE"/>
    <property type="match status" value="1"/>
</dbReference>
<feature type="chain" id="PRO_5013335224" evidence="3">
    <location>
        <begin position="22"/>
        <end position="600"/>
    </location>
</feature>
<feature type="domain" description="FAD-binding PCMH-type" evidence="4">
    <location>
        <begin position="136"/>
        <end position="318"/>
    </location>
</feature>
<dbReference type="OrthoDB" id="9983560at2759"/>
<dbReference type="Proteomes" id="UP000182658">
    <property type="component" value="Unassembled WGS sequence"/>
</dbReference>
<keyword evidence="3" id="KW-0732">Signal</keyword>
<dbReference type="SUPFAM" id="SSF56176">
    <property type="entry name" value="FAD-binding/transporter-associated domain-like"/>
    <property type="match status" value="1"/>
</dbReference>
<comment type="similarity">
    <text evidence="1">Belongs to the oxygen-dependent FAD-linked oxidoreductase family.</text>
</comment>
<dbReference type="GO" id="GO:0016491">
    <property type="term" value="F:oxidoreductase activity"/>
    <property type="evidence" value="ECO:0007669"/>
    <property type="project" value="UniProtKB-KW"/>
</dbReference>
<dbReference type="InterPro" id="IPR016166">
    <property type="entry name" value="FAD-bd_PCMH"/>
</dbReference>
<dbReference type="InterPro" id="IPR036318">
    <property type="entry name" value="FAD-bd_PCMH-like_sf"/>
</dbReference>
<protein>
    <submittedName>
        <fullName evidence="5">FAD-binding domain-containing protein</fullName>
    </submittedName>
</protein>
<dbReference type="PROSITE" id="PS51387">
    <property type="entry name" value="FAD_PCMH"/>
    <property type="match status" value="1"/>
</dbReference>
<evidence type="ECO:0000313" key="5">
    <source>
        <dbReference type="EMBL" id="OIW30143.1"/>
    </source>
</evidence>
<reference evidence="5 6" key="1">
    <citation type="submission" date="2016-10" db="EMBL/GenBank/DDBJ databases">
        <title>Draft genome sequence of Coniochaeta ligniaria NRRL30616, a lignocellulolytic fungus for bioabatement of inhibitors in plant biomass hydrolysates.</title>
        <authorList>
            <consortium name="DOE Joint Genome Institute"/>
            <person name="Jimenez D.J."/>
            <person name="Hector R.E."/>
            <person name="Riley R."/>
            <person name="Sun H."/>
            <person name="Grigoriev I.V."/>
            <person name="Van Elsas J.D."/>
            <person name="Nichols N.N."/>
        </authorList>
    </citation>
    <scope>NUCLEOTIDE SEQUENCE [LARGE SCALE GENOMIC DNA]</scope>
    <source>
        <strain evidence="5 6">NRRL 30616</strain>
    </source>
</reference>
<dbReference type="InterPro" id="IPR006094">
    <property type="entry name" value="Oxid_FAD_bind_N"/>
</dbReference>
<evidence type="ECO:0000256" key="1">
    <source>
        <dbReference type="ARBA" id="ARBA00005466"/>
    </source>
</evidence>
<dbReference type="PANTHER" id="PTHR13878:SF97">
    <property type="entry name" value="ISOAMYL ALCOHOL OXIDASE"/>
    <property type="match status" value="1"/>
</dbReference>
<dbReference type="Pfam" id="PF01565">
    <property type="entry name" value="FAD_binding_4"/>
    <property type="match status" value="1"/>
</dbReference>
<dbReference type="AlphaFoldDB" id="A0A1J7IR60"/>
<evidence type="ECO:0000256" key="3">
    <source>
        <dbReference type="SAM" id="SignalP"/>
    </source>
</evidence>
<dbReference type="InterPro" id="IPR016169">
    <property type="entry name" value="FAD-bd_PCMH_sub2"/>
</dbReference>
<dbReference type="InterPro" id="IPR012951">
    <property type="entry name" value="BBE"/>
</dbReference>